<dbReference type="Pfam" id="PF21010">
    <property type="entry name" value="HA2_C"/>
    <property type="match status" value="1"/>
</dbReference>
<evidence type="ECO:0000256" key="7">
    <source>
        <dbReference type="SAM" id="MobiDB-lite"/>
    </source>
</evidence>
<keyword evidence="13" id="KW-1185">Reference proteome</keyword>
<dbReference type="PANTHER" id="PTHR18934">
    <property type="entry name" value="ATP-DEPENDENT RNA HELICASE"/>
    <property type="match status" value="1"/>
</dbReference>
<dbReference type="Gene3D" id="3.40.50.300">
    <property type="entry name" value="P-loop containing nucleotide triphosphate hydrolases"/>
    <property type="match status" value="2"/>
</dbReference>
<evidence type="ECO:0000313" key="13">
    <source>
        <dbReference type="Proteomes" id="UP001314263"/>
    </source>
</evidence>
<dbReference type="FunFam" id="3.40.50.300:FF:000526">
    <property type="entry name" value="DExH-box ATP-dependent RNA helicase DExH3"/>
    <property type="match status" value="1"/>
</dbReference>
<dbReference type="Pfam" id="PF24385">
    <property type="entry name" value="DSRM_DHX29"/>
    <property type="match status" value="1"/>
</dbReference>
<organism evidence="12 13">
    <name type="scientific">Coccomyxa viridis</name>
    <dbReference type="NCBI Taxonomy" id="1274662"/>
    <lineage>
        <taxon>Eukaryota</taxon>
        <taxon>Viridiplantae</taxon>
        <taxon>Chlorophyta</taxon>
        <taxon>core chlorophytes</taxon>
        <taxon>Trebouxiophyceae</taxon>
        <taxon>Trebouxiophyceae incertae sedis</taxon>
        <taxon>Coccomyxaceae</taxon>
        <taxon>Coccomyxa</taxon>
    </lineage>
</organism>
<feature type="compositionally biased region" description="Basic and acidic residues" evidence="7">
    <location>
        <begin position="462"/>
        <end position="471"/>
    </location>
</feature>
<dbReference type="SMART" id="SM00487">
    <property type="entry name" value="DEXDc"/>
    <property type="match status" value="1"/>
</dbReference>
<dbReference type="PANTHER" id="PTHR18934:SF145">
    <property type="entry name" value="ATP-DEPENDENT RNA HELICASE DHX57-RELATED"/>
    <property type="match status" value="1"/>
</dbReference>
<dbReference type="InterPro" id="IPR015940">
    <property type="entry name" value="UBA"/>
</dbReference>
<dbReference type="SMART" id="SM00490">
    <property type="entry name" value="HELICc"/>
    <property type="match status" value="1"/>
</dbReference>
<dbReference type="CDD" id="cd17917">
    <property type="entry name" value="DEXHc_RHA-like"/>
    <property type="match status" value="1"/>
</dbReference>
<evidence type="ECO:0000259" key="9">
    <source>
        <dbReference type="PROSITE" id="PS50908"/>
    </source>
</evidence>
<dbReference type="InterPro" id="IPR056328">
    <property type="entry name" value="DSRM_DHX29"/>
</dbReference>
<comment type="similarity">
    <text evidence="6">Belongs to the DExH box helicase family.</text>
</comment>
<dbReference type="Pfam" id="PF04408">
    <property type="entry name" value="WHD_HA2"/>
    <property type="match status" value="1"/>
</dbReference>
<dbReference type="Pfam" id="PF24899">
    <property type="entry name" value="UBA_DHX29"/>
    <property type="match status" value="1"/>
</dbReference>
<keyword evidence="5" id="KW-0694">RNA-binding</keyword>
<keyword evidence="1" id="KW-0547">Nucleotide-binding</keyword>
<dbReference type="PROSITE" id="PS51192">
    <property type="entry name" value="HELICASE_ATP_BIND_1"/>
    <property type="match status" value="1"/>
</dbReference>
<dbReference type="PROSITE" id="PS50030">
    <property type="entry name" value="UBA"/>
    <property type="match status" value="1"/>
</dbReference>
<dbReference type="InterPro" id="IPR007502">
    <property type="entry name" value="Helicase-assoc_dom"/>
</dbReference>
<dbReference type="FunFam" id="1.20.120.1080:FF:000002">
    <property type="entry name" value="Putative ATP-dependent RNA helicase DHX36"/>
    <property type="match status" value="1"/>
</dbReference>
<dbReference type="Gene3D" id="1.10.8.10">
    <property type="entry name" value="DNA helicase RuvA subunit, C-terminal domain"/>
    <property type="match status" value="1"/>
</dbReference>
<dbReference type="PROSITE" id="PS50908">
    <property type="entry name" value="RWD"/>
    <property type="match status" value="1"/>
</dbReference>
<feature type="domain" description="Helicase C-terminal" evidence="11">
    <location>
        <begin position="795"/>
        <end position="977"/>
    </location>
</feature>
<dbReference type="Proteomes" id="UP001314263">
    <property type="component" value="Unassembled WGS sequence"/>
</dbReference>
<evidence type="ECO:0000256" key="3">
    <source>
        <dbReference type="ARBA" id="ARBA00022806"/>
    </source>
</evidence>
<evidence type="ECO:0000256" key="6">
    <source>
        <dbReference type="ARBA" id="ARBA00060772"/>
    </source>
</evidence>
<feature type="domain" description="UBA" evidence="8">
    <location>
        <begin position="272"/>
        <end position="312"/>
    </location>
</feature>
<proteinExistence type="inferred from homology"/>
<dbReference type="InterPro" id="IPR001650">
    <property type="entry name" value="Helicase_C-like"/>
</dbReference>
<dbReference type="InterPro" id="IPR009060">
    <property type="entry name" value="UBA-like_sf"/>
</dbReference>
<dbReference type="Pfam" id="PF00270">
    <property type="entry name" value="DEAD"/>
    <property type="match status" value="1"/>
</dbReference>
<dbReference type="Pfam" id="PF26026">
    <property type="entry name" value="RNA_hel_CTD"/>
    <property type="match status" value="1"/>
</dbReference>
<dbReference type="InterPro" id="IPR011545">
    <property type="entry name" value="DEAD/DEAH_box_helicase_dom"/>
</dbReference>
<evidence type="ECO:0000256" key="4">
    <source>
        <dbReference type="ARBA" id="ARBA00022840"/>
    </source>
</evidence>
<dbReference type="PROSITE" id="PS51194">
    <property type="entry name" value="HELICASE_CTER"/>
    <property type="match status" value="1"/>
</dbReference>
<evidence type="ECO:0000259" key="10">
    <source>
        <dbReference type="PROSITE" id="PS51192"/>
    </source>
</evidence>
<dbReference type="Pfam" id="PF00271">
    <property type="entry name" value="Helicase_C"/>
    <property type="match status" value="1"/>
</dbReference>
<dbReference type="GO" id="GO:0005524">
    <property type="term" value="F:ATP binding"/>
    <property type="evidence" value="ECO:0007669"/>
    <property type="project" value="UniProtKB-KW"/>
</dbReference>
<dbReference type="SMART" id="SM00847">
    <property type="entry name" value="HA2"/>
    <property type="match status" value="1"/>
</dbReference>
<gene>
    <name evidence="12" type="ORF">CVIRNUC_006229</name>
</gene>
<dbReference type="SUPFAM" id="SSF54768">
    <property type="entry name" value="dsRNA-binding domain-like"/>
    <property type="match status" value="1"/>
</dbReference>
<feature type="domain" description="RWD" evidence="9">
    <location>
        <begin position="339"/>
        <end position="436"/>
    </location>
</feature>
<dbReference type="GO" id="GO:0016787">
    <property type="term" value="F:hydrolase activity"/>
    <property type="evidence" value="ECO:0007669"/>
    <property type="project" value="UniProtKB-KW"/>
</dbReference>
<dbReference type="InterPro" id="IPR006575">
    <property type="entry name" value="RWD_dom"/>
</dbReference>
<dbReference type="Gene3D" id="1.20.120.1080">
    <property type="match status" value="1"/>
</dbReference>
<sequence length="1344" mass="146476">MQGKTMNVGAKAGFYTEKSPKMLLQEWCIQKKRPTPRYKITMPGDGAEQITKAKVVMADPKDRDKDVVVFLGTEHQIADAEEAGQRLAVIALHRVNGDRALHRVLPEQFRNLWHQLGEQAAKRAEGTARSAAATEARQVRDKARRLSNMRMAPKSVVMSEAQRRMVQSVLRGQGNTSGACASSTAAFGTEEGALGEVMSQLRSLGFDSTHAEDAVAITIAEGGSPSLEGALDWLCFHVPETELPARFAAGASGQPFQVLHAANGKESADNLNVPDPDLAYLMELGYERTQSVAALTEARGNVSQALQLLFEDLTGLPASSSSTKESQDSFGDVVGMWKEEREALQAIYGDDMQTVGPDRTLISMDVHGTHFVLDFRIQKQLCYPVQPPIIGVRCPDLGGQRRLQVAKLLYQRGQQLRGSPMLFELVTMLPDALTAASRSPAQTAVLPCSEQPAQLASQPKDQQVRSKDRAAQHRQRPSKQEHSQRAINVAQESALLQERWKACQTSSSEARMRAIRAGLPAHDRRTAFLQSLQQSRVVVVQGATGSGKSTQMPQYILEEAIERGQGGACNVLVTQPRRISAVGVAARVAQERAEQVGSVVGYSVRLDSRRSARTRLLFCTTGVVLRRLLSDPVLEGVTHVVVDEVHERSADSDLLLLLLRDLLRAGLNSKLRIVLMSATAEADAFMQYFDAALDKGRRDNSASIVSIAGFTHPVLDLYLEDVLQQTVYQIGRTSKWAKKGRPEAAAATVAEVPGCPRSSSIVGAAADDSGEGQQYSQTTLRSLEYVDESLINYELLETLVCHVISSQHTDSGEANAILIFLPGAPEISRLVRTLQGSSQLQRAAQGQSCRILPLHGSLPPDQQAKVFDRVKPGQRKIVVATNVAETSITIDDVVCVIDCGRVKEMRYDSERGIARLQECWVSAASAMQRRGRAGRVRPGTCYKMFSRRQASTLEAQQTAEVLRMPLESLCLSVKVCLPHSASIQQALSRLLSPPAERAITAAIQSLKVLGALDSEEALTPLGQHLSKMPVDLRLAKTLIYASMLRCINPVLTIVAAMAWGKPVFLSPPDRREEANAARKKLAADSAAAQSDHLLIVAAFSAWDAARREHGRQAAFQVASQNLLSDAALEATLNNRADFASILADLGFVSPAYAAHCNSANASEDSYGQDAMSGNARVIKAAICAGFYPSILRVDHPPKVYRKVLAGAMETDASPARLKFFDRTKGRVFLHPASINFDCGDFPSGWMVYSDITETSKVYVREASMVPVYALLLFGGRLTVHHVDGLIKLDNWATFKAPAQIATLVDGLRSEVERLLLHKIENPTVVLSQNDVVEAMLRLLSHDGF</sequence>
<evidence type="ECO:0000256" key="2">
    <source>
        <dbReference type="ARBA" id="ARBA00022801"/>
    </source>
</evidence>
<dbReference type="SUPFAM" id="SSF46934">
    <property type="entry name" value="UBA-like"/>
    <property type="match status" value="1"/>
</dbReference>
<protein>
    <submittedName>
        <fullName evidence="12">Uncharacterized protein</fullName>
    </submittedName>
</protein>
<feature type="region of interest" description="Disordered" evidence="7">
    <location>
        <begin position="444"/>
        <end position="485"/>
    </location>
</feature>
<evidence type="ECO:0000259" key="11">
    <source>
        <dbReference type="PROSITE" id="PS51194"/>
    </source>
</evidence>
<evidence type="ECO:0000313" key="12">
    <source>
        <dbReference type="EMBL" id="CAK0783034.1"/>
    </source>
</evidence>
<evidence type="ECO:0000256" key="5">
    <source>
        <dbReference type="ARBA" id="ARBA00022884"/>
    </source>
</evidence>
<dbReference type="InterPro" id="IPR011709">
    <property type="entry name" value="DEAD-box_helicase_OB_fold"/>
</dbReference>
<dbReference type="EMBL" id="CAUYUE010000008">
    <property type="protein sequence ID" value="CAK0783034.1"/>
    <property type="molecule type" value="Genomic_DNA"/>
</dbReference>
<dbReference type="SUPFAM" id="SSF52540">
    <property type="entry name" value="P-loop containing nucleoside triphosphate hydrolases"/>
    <property type="match status" value="1"/>
</dbReference>
<comment type="caution">
    <text evidence="12">The sequence shown here is derived from an EMBL/GenBank/DDBJ whole genome shotgun (WGS) entry which is preliminary data.</text>
</comment>
<dbReference type="CDD" id="cd18791">
    <property type="entry name" value="SF2_C_RHA"/>
    <property type="match status" value="1"/>
</dbReference>
<keyword evidence="2" id="KW-0378">Hydrolase</keyword>
<dbReference type="InterPro" id="IPR027417">
    <property type="entry name" value="P-loop_NTPase"/>
</dbReference>
<dbReference type="InterPro" id="IPR056890">
    <property type="entry name" value="UBA_DHX29-like"/>
</dbReference>
<reference evidence="12 13" key="1">
    <citation type="submission" date="2023-10" db="EMBL/GenBank/DDBJ databases">
        <authorList>
            <person name="Maclean D."/>
            <person name="Macfadyen A."/>
        </authorList>
    </citation>
    <scope>NUCLEOTIDE SEQUENCE [LARGE SCALE GENOMIC DNA]</scope>
</reference>
<name>A0AAV1IAR2_9CHLO</name>
<dbReference type="SUPFAM" id="SSF54495">
    <property type="entry name" value="UBC-like"/>
    <property type="match status" value="1"/>
</dbReference>
<keyword evidence="4" id="KW-0067">ATP-binding</keyword>
<dbReference type="InterPro" id="IPR059023">
    <property type="entry name" value="RNA_hel_CTD"/>
</dbReference>
<dbReference type="Pfam" id="PF07717">
    <property type="entry name" value="OB_NTP_bind"/>
    <property type="match status" value="1"/>
</dbReference>
<evidence type="ECO:0000259" key="8">
    <source>
        <dbReference type="PROSITE" id="PS50030"/>
    </source>
</evidence>
<dbReference type="InterPro" id="IPR016135">
    <property type="entry name" value="UBQ-conjugating_enzyme/RWD"/>
</dbReference>
<dbReference type="GO" id="GO:0004386">
    <property type="term" value="F:helicase activity"/>
    <property type="evidence" value="ECO:0007669"/>
    <property type="project" value="UniProtKB-KW"/>
</dbReference>
<dbReference type="InterPro" id="IPR014001">
    <property type="entry name" value="Helicase_ATP-bd"/>
</dbReference>
<dbReference type="Pfam" id="PF05773">
    <property type="entry name" value="RWD"/>
    <property type="match status" value="1"/>
</dbReference>
<dbReference type="Gene3D" id="3.10.110.10">
    <property type="entry name" value="Ubiquitin Conjugating Enzyme"/>
    <property type="match status" value="1"/>
</dbReference>
<evidence type="ECO:0000256" key="1">
    <source>
        <dbReference type="ARBA" id="ARBA00022741"/>
    </source>
</evidence>
<feature type="compositionally biased region" description="Polar residues" evidence="7">
    <location>
        <begin position="451"/>
        <end position="461"/>
    </location>
</feature>
<feature type="domain" description="Helicase ATP-binding" evidence="10">
    <location>
        <begin position="529"/>
        <end position="698"/>
    </location>
</feature>
<accession>A0AAV1IAR2</accession>
<dbReference type="InterPro" id="IPR048333">
    <property type="entry name" value="HA2_WH"/>
</dbReference>
<dbReference type="GO" id="GO:0003723">
    <property type="term" value="F:RNA binding"/>
    <property type="evidence" value="ECO:0007669"/>
    <property type="project" value="UniProtKB-KW"/>
</dbReference>
<keyword evidence="3" id="KW-0347">Helicase</keyword>